<dbReference type="AlphaFoldDB" id="A0A919XGU3"/>
<evidence type="ECO:0000313" key="2">
    <source>
        <dbReference type="Proteomes" id="UP000679779"/>
    </source>
</evidence>
<comment type="caution">
    <text evidence="1">The sequence shown here is derived from an EMBL/GenBank/DDBJ whole genome shotgun (WGS) entry which is preliminary data.</text>
</comment>
<dbReference type="Proteomes" id="UP000679779">
    <property type="component" value="Unassembled WGS sequence"/>
</dbReference>
<name>A0A919XGU3_9BACL</name>
<protein>
    <submittedName>
        <fullName evidence="1">Uncharacterized protein</fullName>
    </submittedName>
</protein>
<gene>
    <name evidence="1" type="ORF">J2TS6_30770</name>
</gene>
<accession>A0A919XGU3</accession>
<evidence type="ECO:0000313" key="1">
    <source>
        <dbReference type="EMBL" id="GIO31936.1"/>
    </source>
</evidence>
<sequence>MAGQSLGRPAQPYQLGDVQVAAGSVSHRMAAVTVERNGKTCRGTAVYHDIVVGARPGLCGWLQQRGAVGGG</sequence>
<keyword evidence="2" id="KW-1185">Reference proteome</keyword>
<reference evidence="1" key="1">
    <citation type="submission" date="2021-03" db="EMBL/GenBank/DDBJ databases">
        <title>Antimicrobial resistance genes in bacteria isolated from Japanese honey, and their potential for conferring macrolide and lincosamide resistance in the American foulbrood pathogen Paenibacillus larvae.</title>
        <authorList>
            <person name="Okamoto M."/>
            <person name="Kumagai M."/>
            <person name="Kanamori H."/>
            <person name="Takamatsu D."/>
        </authorList>
    </citation>
    <scope>NUCLEOTIDE SEQUENCE</scope>
    <source>
        <strain evidence="1">J2TS6</strain>
    </source>
</reference>
<dbReference type="EMBL" id="BORQ01000003">
    <property type="protein sequence ID" value="GIO31936.1"/>
    <property type="molecule type" value="Genomic_DNA"/>
</dbReference>
<proteinExistence type="predicted"/>
<organism evidence="1 2">
    <name type="scientific">Paenibacillus albilobatus</name>
    <dbReference type="NCBI Taxonomy" id="2716884"/>
    <lineage>
        <taxon>Bacteria</taxon>
        <taxon>Bacillati</taxon>
        <taxon>Bacillota</taxon>
        <taxon>Bacilli</taxon>
        <taxon>Bacillales</taxon>
        <taxon>Paenibacillaceae</taxon>
        <taxon>Paenibacillus</taxon>
    </lineage>
</organism>